<sequence length="75" mass="8183">MPATECTNSVSTLSISSEFSVVADDITVRDGSSSLDPGIADTRLIEFGFLGRLQPSAHECFIEVTLTIYMYHLLI</sequence>
<organism evidence="1 2">
    <name type="scientific">Zizania palustris</name>
    <name type="common">Northern wild rice</name>
    <dbReference type="NCBI Taxonomy" id="103762"/>
    <lineage>
        <taxon>Eukaryota</taxon>
        <taxon>Viridiplantae</taxon>
        <taxon>Streptophyta</taxon>
        <taxon>Embryophyta</taxon>
        <taxon>Tracheophyta</taxon>
        <taxon>Spermatophyta</taxon>
        <taxon>Magnoliopsida</taxon>
        <taxon>Liliopsida</taxon>
        <taxon>Poales</taxon>
        <taxon>Poaceae</taxon>
        <taxon>BOP clade</taxon>
        <taxon>Oryzoideae</taxon>
        <taxon>Oryzeae</taxon>
        <taxon>Zizaniinae</taxon>
        <taxon>Zizania</taxon>
    </lineage>
</organism>
<evidence type="ECO:0000313" key="2">
    <source>
        <dbReference type="Proteomes" id="UP000729402"/>
    </source>
</evidence>
<protein>
    <submittedName>
        <fullName evidence="1">Uncharacterized protein</fullName>
    </submittedName>
</protein>
<comment type="caution">
    <text evidence="1">The sequence shown here is derived from an EMBL/GenBank/DDBJ whole genome shotgun (WGS) entry which is preliminary data.</text>
</comment>
<dbReference type="EMBL" id="JAAALK010000290">
    <property type="protein sequence ID" value="KAG8047227.1"/>
    <property type="molecule type" value="Genomic_DNA"/>
</dbReference>
<keyword evidence="2" id="KW-1185">Reference proteome</keyword>
<accession>A0A8J5RI53</accession>
<gene>
    <name evidence="1" type="ORF">GUJ93_ZPchr0008g12373</name>
</gene>
<dbReference type="Proteomes" id="UP000729402">
    <property type="component" value="Unassembled WGS sequence"/>
</dbReference>
<dbReference type="AlphaFoldDB" id="A0A8J5RI53"/>
<proteinExistence type="predicted"/>
<evidence type="ECO:0000313" key="1">
    <source>
        <dbReference type="EMBL" id="KAG8047227.1"/>
    </source>
</evidence>
<reference evidence="1" key="1">
    <citation type="journal article" date="2021" name="bioRxiv">
        <title>Whole Genome Assembly and Annotation of Northern Wild Rice, Zizania palustris L., Supports a Whole Genome Duplication in the Zizania Genus.</title>
        <authorList>
            <person name="Haas M."/>
            <person name="Kono T."/>
            <person name="Macchietto M."/>
            <person name="Millas R."/>
            <person name="McGilp L."/>
            <person name="Shao M."/>
            <person name="Duquette J."/>
            <person name="Hirsch C.N."/>
            <person name="Kimball J."/>
        </authorList>
    </citation>
    <scope>NUCLEOTIDE SEQUENCE</scope>
    <source>
        <tissue evidence="1">Fresh leaf tissue</tissue>
    </source>
</reference>
<name>A0A8J5RI53_ZIZPA</name>
<reference evidence="1" key="2">
    <citation type="submission" date="2021-02" db="EMBL/GenBank/DDBJ databases">
        <authorList>
            <person name="Kimball J.A."/>
            <person name="Haas M.W."/>
            <person name="Macchietto M."/>
            <person name="Kono T."/>
            <person name="Duquette J."/>
            <person name="Shao M."/>
        </authorList>
    </citation>
    <scope>NUCLEOTIDE SEQUENCE</scope>
    <source>
        <tissue evidence="1">Fresh leaf tissue</tissue>
    </source>
</reference>